<dbReference type="STRING" id="112498.A0A2D3VEW2"/>
<dbReference type="OrthoDB" id="4812218at2759"/>
<dbReference type="AlphaFoldDB" id="A0A2D3VEW2"/>
<dbReference type="Proteomes" id="UP000225277">
    <property type="component" value="Unassembled WGS sequence"/>
</dbReference>
<dbReference type="GeneID" id="35602366"/>
<reference evidence="1 2" key="1">
    <citation type="submission" date="2016-03" db="EMBL/GenBank/DDBJ databases">
        <authorList>
            <person name="Ploux O."/>
        </authorList>
    </citation>
    <scope>NUCLEOTIDE SEQUENCE [LARGE SCALE GENOMIC DNA]</scope>
    <source>
        <strain evidence="1 2">URUG2</strain>
    </source>
</reference>
<evidence type="ECO:0000313" key="2">
    <source>
        <dbReference type="Proteomes" id="UP000225277"/>
    </source>
</evidence>
<organism evidence="1 2">
    <name type="scientific">Ramularia collo-cygni</name>
    <dbReference type="NCBI Taxonomy" id="112498"/>
    <lineage>
        <taxon>Eukaryota</taxon>
        <taxon>Fungi</taxon>
        <taxon>Dikarya</taxon>
        <taxon>Ascomycota</taxon>
        <taxon>Pezizomycotina</taxon>
        <taxon>Dothideomycetes</taxon>
        <taxon>Dothideomycetidae</taxon>
        <taxon>Mycosphaerellales</taxon>
        <taxon>Mycosphaerellaceae</taxon>
        <taxon>Ramularia</taxon>
    </lineage>
</organism>
<accession>A0A2D3VEW2</accession>
<dbReference type="EMBL" id="FJUY01000011">
    <property type="protein sequence ID" value="CZT21384.1"/>
    <property type="molecule type" value="Genomic_DNA"/>
</dbReference>
<evidence type="ECO:0000313" key="1">
    <source>
        <dbReference type="EMBL" id="CZT21384.1"/>
    </source>
</evidence>
<name>A0A2D3VEW2_9PEZI</name>
<sequence length="256" mass="29018">MGCQMLTTWPKLCRGEPLLDREFMFSHEPEVGQMWHGGNRVMSPDTPYAAACAQNAIYFIDQRYDVESALHIKEQLENLIADKNGHWFIDEIDATAERRDADGKTIFKFNPAYARVFFAESMNSRNPSLNLPVHEPAGDWMVVYDTKNAQVGGKAKRIGTGINPRENATVTLDDFLQKRDDCEDLGCNSNEECHNKDRKCDSCDMGRLDNHCRDGGLVNAVGICVSETCKAAVDTPRFEGESDADYYQRMDKLHWH</sequence>
<proteinExistence type="predicted"/>
<keyword evidence="2" id="KW-1185">Reference proteome</keyword>
<protein>
    <submittedName>
        <fullName evidence="1">Uncharacterized protein</fullName>
    </submittedName>
</protein>
<gene>
    <name evidence="1" type="ORF">RCC_07247</name>
</gene>
<dbReference type="RefSeq" id="XP_023628273.1">
    <property type="nucleotide sequence ID" value="XM_023772505.1"/>
</dbReference>